<gene>
    <name evidence="1" type="ORF">ARMSODRAFT_561656</name>
</gene>
<dbReference type="Proteomes" id="UP000218334">
    <property type="component" value="Unassembled WGS sequence"/>
</dbReference>
<dbReference type="AlphaFoldDB" id="A0A2H3B9R6"/>
<proteinExistence type="predicted"/>
<accession>A0A2H3B9R6</accession>
<evidence type="ECO:0000313" key="1">
    <source>
        <dbReference type="EMBL" id="PBK62808.1"/>
    </source>
</evidence>
<name>A0A2H3B9R6_9AGAR</name>
<sequence>MWPDKFRRLTLALRYWQYTLSLPNDCYAMNDTVTLAPNGKPISVTRLWQLITIDISCPLSSLDVDNIFDAVEQAYLKDIEAFIIPIPRCAEICRGFLLLQISSCLSLPIKKLSYAC</sequence>
<keyword evidence="2" id="KW-1185">Reference proteome</keyword>
<protein>
    <submittedName>
        <fullName evidence="1">Uncharacterized protein</fullName>
    </submittedName>
</protein>
<organism evidence="1 2">
    <name type="scientific">Armillaria solidipes</name>
    <dbReference type="NCBI Taxonomy" id="1076256"/>
    <lineage>
        <taxon>Eukaryota</taxon>
        <taxon>Fungi</taxon>
        <taxon>Dikarya</taxon>
        <taxon>Basidiomycota</taxon>
        <taxon>Agaricomycotina</taxon>
        <taxon>Agaricomycetes</taxon>
        <taxon>Agaricomycetidae</taxon>
        <taxon>Agaricales</taxon>
        <taxon>Marasmiineae</taxon>
        <taxon>Physalacriaceae</taxon>
        <taxon>Armillaria</taxon>
    </lineage>
</organism>
<evidence type="ECO:0000313" key="2">
    <source>
        <dbReference type="Proteomes" id="UP000218334"/>
    </source>
</evidence>
<dbReference type="EMBL" id="KZ293463">
    <property type="protein sequence ID" value="PBK62808.1"/>
    <property type="molecule type" value="Genomic_DNA"/>
</dbReference>
<reference evidence="2" key="1">
    <citation type="journal article" date="2017" name="Nat. Ecol. Evol.">
        <title>Genome expansion and lineage-specific genetic innovations in the forest pathogenic fungi Armillaria.</title>
        <authorList>
            <person name="Sipos G."/>
            <person name="Prasanna A.N."/>
            <person name="Walter M.C."/>
            <person name="O'Connor E."/>
            <person name="Balint B."/>
            <person name="Krizsan K."/>
            <person name="Kiss B."/>
            <person name="Hess J."/>
            <person name="Varga T."/>
            <person name="Slot J."/>
            <person name="Riley R."/>
            <person name="Boka B."/>
            <person name="Rigling D."/>
            <person name="Barry K."/>
            <person name="Lee J."/>
            <person name="Mihaltcheva S."/>
            <person name="LaButti K."/>
            <person name="Lipzen A."/>
            <person name="Waldron R."/>
            <person name="Moloney N.M."/>
            <person name="Sperisen C."/>
            <person name="Kredics L."/>
            <person name="Vagvoelgyi C."/>
            <person name="Patrignani A."/>
            <person name="Fitzpatrick D."/>
            <person name="Nagy I."/>
            <person name="Doyle S."/>
            <person name="Anderson J.B."/>
            <person name="Grigoriev I.V."/>
            <person name="Gueldener U."/>
            <person name="Muensterkoetter M."/>
            <person name="Nagy L.G."/>
        </authorList>
    </citation>
    <scope>NUCLEOTIDE SEQUENCE [LARGE SCALE GENOMIC DNA]</scope>
    <source>
        <strain evidence="2">28-4</strain>
    </source>
</reference>